<protein>
    <submittedName>
        <fullName evidence="2">Uncharacterized protein</fullName>
    </submittedName>
</protein>
<proteinExistence type="predicted"/>
<dbReference type="Gene3D" id="1.10.10.60">
    <property type="entry name" value="Homeodomain-like"/>
    <property type="match status" value="1"/>
</dbReference>
<keyword evidence="3" id="KW-1185">Reference proteome</keyword>
<evidence type="ECO:0000313" key="3">
    <source>
        <dbReference type="Proteomes" id="UP000306102"/>
    </source>
</evidence>
<accession>A0A4S4EEN5</accession>
<dbReference type="AlphaFoldDB" id="A0A4S4EEN5"/>
<comment type="caution">
    <text evidence="2">The sequence shown here is derived from an EMBL/GenBank/DDBJ whole genome shotgun (WGS) entry which is preliminary data.</text>
</comment>
<feature type="chain" id="PRO_5020828497" evidence="1">
    <location>
        <begin position="23"/>
        <end position="202"/>
    </location>
</feature>
<sequence length="202" mass="22107">MVSGSLFLTDLSCLCVVRLGYTQTNKFDDSFQLPMCCSVCKKTHSRSAAASFPRSFVLEILPNGGLRHEHLRQSAARPAGGVSVTSGNSGSAISSKTRIRWTQDLHDRFVECVNHLGGAESNGTDMGHVGCNYLQYTSKSFDDLFATVTFLIQNSPGSVFIATYHNKSGHHLIEFLMAKWGLKPLYKASGLAEIVLNSEEVR</sequence>
<evidence type="ECO:0000256" key="1">
    <source>
        <dbReference type="SAM" id="SignalP"/>
    </source>
</evidence>
<gene>
    <name evidence="2" type="ORF">TEA_018908</name>
</gene>
<evidence type="ECO:0000313" key="2">
    <source>
        <dbReference type="EMBL" id="THG14354.1"/>
    </source>
</evidence>
<feature type="signal peptide" evidence="1">
    <location>
        <begin position="1"/>
        <end position="22"/>
    </location>
</feature>
<dbReference type="EMBL" id="SDRB02005397">
    <property type="protein sequence ID" value="THG14354.1"/>
    <property type="molecule type" value="Genomic_DNA"/>
</dbReference>
<dbReference type="Proteomes" id="UP000306102">
    <property type="component" value="Unassembled WGS sequence"/>
</dbReference>
<reference evidence="2 3" key="1">
    <citation type="journal article" date="2018" name="Proc. Natl. Acad. Sci. U.S.A.">
        <title>Draft genome sequence of Camellia sinensis var. sinensis provides insights into the evolution of the tea genome and tea quality.</title>
        <authorList>
            <person name="Wei C."/>
            <person name="Yang H."/>
            <person name="Wang S."/>
            <person name="Zhao J."/>
            <person name="Liu C."/>
            <person name="Gao L."/>
            <person name="Xia E."/>
            <person name="Lu Y."/>
            <person name="Tai Y."/>
            <person name="She G."/>
            <person name="Sun J."/>
            <person name="Cao H."/>
            <person name="Tong W."/>
            <person name="Gao Q."/>
            <person name="Li Y."/>
            <person name="Deng W."/>
            <person name="Jiang X."/>
            <person name="Wang W."/>
            <person name="Chen Q."/>
            <person name="Zhang S."/>
            <person name="Li H."/>
            <person name="Wu J."/>
            <person name="Wang P."/>
            <person name="Li P."/>
            <person name="Shi C."/>
            <person name="Zheng F."/>
            <person name="Jian J."/>
            <person name="Huang B."/>
            <person name="Shan D."/>
            <person name="Shi M."/>
            <person name="Fang C."/>
            <person name="Yue Y."/>
            <person name="Li F."/>
            <person name="Li D."/>
            <person name="Wei S."/>
            <person name="Han B."/>
            <person name="Jiang C."/>
            <person name="Yin Y."/>
            <person name="Xia T."/>
            <person name="Zhang Z."/>
            <person name="Bennetzen J.L."/>
            <person name="Zhao S."/>
            <person name="Wan X."/>
        </authorList>
    </citation>
    <scope>NUCLEOTIDE SEQUENCE [LARGE SCALE GENOMIC DNA]</scope>
    <source>
        <strain evidence="3">cv. Shuchazao</strain>
        <tissue evidence="2">Leaf</tissue>
    </source>
</reference>
<name>A0A4S4EEN5_CAMSN</name>
<organism evidence="2 3">
    <name type="scientific">Camellia sinensis var. sinensis</name>
    <name type="common">China tea</name>
    <dbReference type="NCBI Taxonomy" id="542762"/>
    <lineage>
        <taxon>Eukaryota</taxon>
        <taxon>Viridiplantae</taxon>
        <taxon>Streptophyta</taxon>
        <taxon>Embryophyta</taxon>
        <taxon>Tracheophyta</taxon>
        <taxon>Spermatophyta</taxon>
        <taxon>Magnoliopsida</taxon>
        <taxon>eudicotyledons</taxon>
        <taxon>Gunneridae</taxon>
        <taxon>Pentapetalae</taxon>
        <taxon>asterids</taxon>
        <taxon>Ericales</taxon>
        <taxon>Theaceae</taxon>
        <taxon>Camellia</taxon>
    </lineage>
</organism>
<keyword evidence="1" id="KW-0732">Signal</keyword>